<accession>A0A0F9IMT4</accession>
<name>A0A0F9IMT4_9ZZZZ</name>
<comment type="caution">
    <text evidence="1">The sequence shown here is derived from an EMBL/GenBank/DDBJ whole genome shotgun (WGS) entry which is preliminary data.</text>
</comment>
<organism evidence="1">
    <name type="scientific">marine sediment metagenome</name>
    <dbReference type="NCBI Taxonomy" id="412755"/>
    <lineage>
        <taxon>unclassified sequences</taxon>
        <taxon>metagenomes</taxon>
        <taxon>ecological metagenomes</taxon>
    </lineage>
</organism>
<evidence type="ECO:0000313" key="1">
    <source>
        <dbReference type="EMBL" id="KKM46506.1"/>
    </source>
</evidence>
<sequence>MQLLRVTVEISDDRCHDDGEPESFNPWTVSWNQEAEMENVDEKEAAFLVRIMAQSLTGAHDKVHQLVEKMRAGKAALEHVVEKPGEN</sequence>
<protein>
    <submittedName>
        <fullName evidence="1">Uncharacterized protein</fullName>
    </submittedName>
</protein>
<gene>
    <name evidence="1" type="ORF">LCGC14_1559930</name>
</gene>
<reference evidence="1" key="1">
    <citation type="journal article" date="2015" name="Nature">
        <title>Complex archaea that bridge the gap between prokaryotes and eukaryotes.</title>
        <authorList>
            <person name="Spang A."/>
            <person name="Saw J.H."/>
            <person name="Jorgensen S.L."/>
            <person name="Zaremba-Niedzwiedzka K."/>
            <person name="Martijn J."/>
            <person name="Lind A.E."/>
            <person name="van Eijk R."/>
            <person name="Schleper C."/>
            <person name="Guy L."/>
            <person name="Ettema T.J."/>
        </authorList>
    </citation>
    <scope>NUCLEOTIDE SEQUENCE</scope>
</reference>
<proteinExistence type="predicted"/>
<dbReference type="EMBL" id="LAZR01012037">
    <property type="protein sequence ID" value="KKM46506.1"/>
    <property type="molecule type" value="Genomic_DNA"/>
</dbReference>
<dbReference type="AlphaFoldDB" id="A0A0F9IMT4"/>